<reference evidence="2 3" key="1">
    <citation type="journal article" date="2018" name="Genome Biol. Evol.">
        <title>Multiple Roots of Fruiting Body Formation in Amoebozoa.</title>
        <authorList>
            <person name="Hillmann F."/>
            <person name="Forbes G."/>
            <person name="Novohradska S."/>
            <person name="Ferling I."/>
            <person name="Riege K."/>
            <person name="Groth M."/>
            <person name="Westermann M."/>
            <person name="Marz M."/>
            <person name="Spaller T."/>
            <person name="Winckler T."/>
            <person name="Schaap P."/>
            <person name="Glockner G."/>
        </authorList>
    </citation>
    <scope>NUCLEOTIDE SEQUENCE [LARGE SCALE GENOMIC DNA]</scope>
    <source>
        <strain evidence="2 3">Jena</strain>
    </source>
</reference>
<evidence type="ECO:0000313" key="3">
    <source>
        <dbReference type="Proteomes" id="UP000241769"/>
    </source>
</evidence>
<evidence type="ECO:0000313" key="2">
    <source>
        <dbReference type="EMBL" id="PRP81230.1"/>
    </source>
</evidence>
<dbReference type="AlphaFoldDB" id="A0A2P6NBA0"/>
<gene>
    <name evidence="2" type="ORF">PROFUN_02064</name>
</gene>
<feature type="compositionally biased region" description="Basic and acidic residues" evidence="1">
    <location>
        <begin position="106"/>
        <end position="138"/>
    </location>
</feature>
<comment type="caution">
    <text evidence="2">The sequence shown here is derived from an EMBL/GenBank/DDBJ whole genome shotgun (WGS) entry which is preliminary data.</text>
</comment>
<keyword evidence="3" id="KW-1185">Reference proteome</keyword>
<evidence type="ECO:0000256" key="1">
    <source>
        <dbReference type="SAM" id="MobiDB-lite"/>
    </source>
</evidence>
<feature type="region of interest" description="Disordered" evidence="1">
    <location>
        <begin position="1"/>
        <end position="26"/>
    </location>
</feature>
<feature type="compositionally biased region" description="Basic and acidic residues" evidence="1">
    <location>
        <begin position="74"/>
        <end position="97"/>
    </location>
</feature>
<organism evidence="2 3">
    <name type="scientific">Planoprotostelium fungivorum</name>
    <dbReference type="NCBI Taxonomy" id="1890364"/>
    <lineage>
        <taxon>Eukaryota</taxon>
        <taxon>Amoebozoa</taxon>
        <taxon>Evosea</taxon>
        <taxon>Variosea</taxon>
        <taxon>Cavosteliida</taxon>
        <taxon>Cavosteliaceae</taxon>
        <taxon>Planoprotostelium</taxon>
    </lineage>
</organism>
<dbReference type="EMBL" id="MDYQ01000129">
    <property type="protein sequence ID" value="PRP81230.1"/>
    <property type="molecule type" value="Genomic_DNA"/>
</dbReference>
<dbReference type="Proteomes" id="UP000241769">
    <property type="component" value="Unassembled WGS sequence"/>
</dbReference>
<dbReference type="InParanoid" id="A0A2P6NBA0"/>
<proteinExistence type="predicted"/>
<name>A0A2P6NBA0_9EUKA</name>
<feature type="compositionally biased region" description="Polar residues" evidence="1">
    <location>
        <begin position="42"/>
        <end position="54"/>
    </location>
</feature>
<protein>
    <submittedName>
        <fullName evidence="2">Uncharacterized protein</fullName>
    </submittedName>
</protein>
<sequence>MQNIVEAQATEGDHNPTQHNPPPLNAMSLLRCMNRTTLLASKPTVTITSRQPITRNVLPVRHSHQGYGGVGGHTDPKKSQEEQDKKPKDVSHNETSKHTTSTSDKSSGKKDFNEDKNFSRGKEELQHDRDAAKATKKH</sequence>
<accession>A0A2P6NBA0</accession>
<feature type="region of interest" description="Disordered" evidence="1">
    <location>
        <begin position="42"/>
        <end position="138"/>
    </location>
</feature>